<keyword evidence="1" id="KW-0812">Transmembrane</keyword>
<keyword evidence="1" id="KW-0472">Membrane</keyword>
<gene>
    <name evidence="2" type="ORF">METZ01_LOCUS135144</name>
</gene>
<reference evidence="2" key="1">
    <citation type="submission" date="2018-05" db="EMBL/GenBank/DDBJ databases">
        <authorList>
            <person name="Lanie J.A."/>
            <person name="Ng W.-L."/>
            <person name="Kazmierczak K.M."/>
            <person name="Andrzejewski T.M."/>
            <person name="Davidsen T.M."/>
            <person name="Wayne K.J."/>
            <person name="Tettelin H."/>
            <person name="Glass J.I."/>
            <person name="Rusch D."/>
            <person name="Podicherti R."/>
            <person name="Tsui H.-C.T."/>
            <person name="Winkler M.E."/>
        </authorList>
    </citation>
    <scope>NUCLEOTIDE SEQUENCE</scope>
</reference>
<organism evidence="2">
    <name type="scientific">marine metagenome</name>
    <dbReference type="NCBI Taxonomy" id="408172"/>
    <lineage>
        <taxon>unclassified sequences</taxon>
        <taxon>metagenomes</taxon>
        <taxon>ecological metagenomes</taxon>
    </lineage>
</organism>
<accession>A0A381YZB0</accession>
<dbReference type="InterPro" id="IPR032820">
    <property type="entry name" value="ATPase_put"/>
</dbReference>
<dbReference type="AlphaFoldDB" id="A0A381YZB0"/>
<sequence length="66" mass="7008">VGLSFVLAVVMGAGAGYVVDRWLGSSPWGFLLFFFLGVAAGVLNVIRVSTAYLRDDEGARSESPQD</sequence>
<evidence type="ECO:0000256" key="1">
    <source>
        <dbReference type="SAM" id="Phobius"/>
    </source>
</evidence>
<dbReference type="EMBL" id="UINC01019438">
    <property type="protein sequence ID" value="SVA82290.1"/>
    <property type="molecule type" value="Genomic_DNA"/>
</dbReference>
<protein>
    <recommendedName>
        <fullName evidence="3">AtpZ/AtpI family protein</fullName>
    </recommendedName>
</protein>
<evidence type="ECO:0008006" key="3">
    <source>
        <dbReference type="Google" id="ProtNLM"/>
    </source>
</evidence>
<keyword evidence="1" id="KW-1133">Transmembrane helix</keyword>
<feature type="non-terminal residue" evidence="2">
    <location>
        <position position="1"/>
    </location>
</feature>
<proteinExistence type="predicted"/>
<dbReference type="Pfam" id="PF09527">
    <property type="entry name" value="ATPase_gene1"/>
    <property type="match status" value="1"/>
</dbReference>
<evidence type="ECO:0000313" key="2">
    <source>
        <dbReference type="EMBL" id="SVA82290.1"/>
    </source>
</evidence>
<feature type="transmembrane region" description="Helical" evidence="1">
    <location>
        <begin position="26"/>
        <end position="46"/>
    </location>
</feature>
<name>A0A381YZB0_9ZZZZ</name>